<evidence type="ECO:0000256" key="5">
    <source>
        <dbReference type="ARBA" id="ARBA00023136"/>
    </source>
</evidence>
<organism evidence="7 8">
    <name type="scientific">Polaribacter filamentus</name>
    <dbReference type="NCBI Taxonomy" id="53483"/>
    <lineage>
        <taxon>Bacteria</taxon>
        <taxon>Pseudomonadati</taxon>
        <taxon>Bacteroidota</taxon>
        <taxon>Flavobacteriia</taxon>
        <taxon>Flavobacteriales</taxon>
        <taxon>Flavobacteriaceae</taxon>
    </lineage>
</organism>
<feature type="transmembrane region" description="Helical" evidence="6">
    <location>
        <begin position="369"/>
        <end position="389"/>
    </location>
</feature>
<evidence type="ECO:0000313" key="7">
    <source>
        <dbReference type="EMBL" id="PQB06533.1"/>
    </source>
</evidence>
<reference evidence="7 8" key="1">
    <citation type="submission" date="2016-11" db="EMBL/GenBank/DDBJ databases">
        <title>Trade-off between light-utilization and light-protection in marine flavobacteria.</title>
        <authorList>
            <person name="Kumagai Y."/>
        </authorList>
    </citation>
    <scope>NUCLEOTIDE SEQUENCE [LARGE SCALE GENOMIC DNA]</scope>
    <source>
        <strain evidence="7 8">ATCC 700397</strain>
    </source>
</reference>
<evidence type="ECO:0000256" key="4">
    <source>
        <dbReference type="ARBA" id="ARBA00022989"/>
    </source>
</evidence>
<comment type="subcellular location">
    <subcellularLocation>
        <location evidence="1">Cell membrane</location>
        <topology evidence="1">Multi-pass membrane protein</topology>
    </subcellularLocation>
</comment>
<accession>A0A2S7KVJ5</accession>
<feature type="transmembrane region" description="Helical" evidence="6">
    <location>
        <begin position="396"/>
        <end position="415"/>
    </location>
</feature>
<evidence type="ECO:0000256" key="1">
    <source>
        <dbReference type="ARBA" id="ARBA00004651"/>
    </source>
</evidence>
<dbReference type="RefSeq" id="WP_104808785.1">
    <property type="nucleotide sequence ID" value="NZ_MQUA01000013.1"/>
</dbReference>
<sequence>MKILDKYLLKSFFKPFIATFLIVLFVLVMQALWQAFENIAGKGISLIFILKFLYYTTLMIIPQALPIGVLLSSIMALGNLGENYEFAAAKSAGISLQRLVRPIGILAIFLSGINFLFLNNVYPYAVFKQINLKQNIKKKQPAMALVPGSFNADLPGYQIKFDEKYGEEQNLLKNVLIYDLKGNRGNQKVITAKRGKIVTEEGSRYMTFILYDGNYYEEHVKAAKTSLKRSKMAASNATFKEYEFNIDIGNALDEGSLDSLSNKGYPMMYSLKEINDTIPKLKESYYEVLDIRARNIFLSAQAMDLYKYPDSLKKKNLEKTTLQNFQDKEKVIILNSAIAKTNRVVSNLKNNNLTIKWRRKILNFYDTEYYNRFAFSLSCIILFFIGAPLGSIIRKGGFGLPMILAIAVYVIYFFANTFGKNLAEESTITSFLGSWISAIIMIPVAILLTRRATKDKGIFNLDSFLQPITNFFKKLYQKKVRKYDSTKFT</sequence>
<dbReference type="OrthoDB" id="1096108at2"/>
<evidence type="ECO:0000313" key="8">
    <source>
        <dbReference type="Proteomes" id="UP000239522"/>
    </source>
</evidence>
<keyword evidence="8" id="KW-1185">Reference proteome</keyword>
<feature type="transmembrane region" description="Helical" evidence="6">
    <location>
        <begin position="427"/>
        <end position="448"/>
    </location>
</feature>
<feature type="transmembrane region" description="Helical" evidence="6">
    <location>
        <begin position="53"/>
        <end position="78"/>
    </location>
</feature>
<evidence type="ECO:0000256" key="3">
    <source>
        <dbReference type="ARBA" id="ARBA00022692"/>
    </source>
</evidence>
<dbReference type="PANTHER" id="PTHR33529">
    <property type="entry name" value="SLR0882 PROTEIN-RELATED"/>
    <property type="match status" value="1"/>
</dbReference>
<feature type="transmembrane region" description="Helical" evidence="6">
    <location>
        <begin position="99"/>
        <end position="118"/>
    </location>
</feature>
<keyword evidence="4 6" id="KW-1133">Transmembrane helix</keyword>
<keyword evidence="2" id="KW-1003">Cell membrane</keyword>
<dbReference type="PANTHER" id="PTHR33529:SF6">
    <property type="entry name" value="YJGP_YJGQ FAMILY PERMEASE"/>
    <property type="match status" value="1"/>
</dbReference>
<name>A0A2S7KVJ5_9FLAO</name>
<dbReference type="GO" id="GO:0015920">
    <property type="term" value="P:lipopolysaccharide transport"/>
    <property type="evidence" value="ECO:0007669"/>
    <property type="project" value="TreeGrafter"/>
</dbReference>
<evidence type="ECO:0000256" key="2">
    <source>
        <dbReference type="ARBA" id="ARBA00022475"/>
    </source>
</evidence>
<dbReference type="InterPro" id="IPR005495">
    <property type="entry name" value="LptG/LptF_permease"/>
</dbReference>
<gene>
    <name evidence="7" type="ORF">BST83_04665</name>
</gene>
<keyword evidence="3 6" id="KW-0812">Transmembrane</keyword>
<protein>
    <submittedName>
        <fullName evidence="7">Permease</fullName>
    </submittedName>
</protein>
<proteinExistence type="predicted"/>
<evidence type="ECO:0000256" key="6">
    <source>
        <dbReference type="SAM" id="Phobius"/>
    </source>
</evidence>
<dbReference type="EMBL" id="MQUA01000013">
    <property type="protein sequence ID" value="PQB06533.1"/>
    <property type="molecule type" value="Genomic_DNA"/>
</dbReference>
<dbReference type="AlphaFoldDB" id="A0A2S7KVJ5"/>
<keyword evidence="5 6" id="KW-0472">Membrane</keyword>
<comment type="caution">
    <text evidence="7">The sequence shown here is derived from an EMBL/GenBank/DDBJ whole genome shotgun (WGS) entry which is preliminary data.</text>
</comment>
<feature type="transmembrane region" description="Helical" evidence="6">
    <location>
        <begin position="12"/>
        <end position="33"/>
    </location>
</feature>
<dbReference type="Proteomes" id="UP000239522">
    <property type="component" value="Unassembled WGS sequence"/>
</dbReference>
<dbReference type="GO" id="GO:0043190">
    <property type="term" value="C:ATP-binding cassette (ABC) transporter complex"/>
    <property type="evidence" value="ECO:0007669"/>
    <property type="project" value="TreeGrafter"/>
</dbReference>
<dbReference type="Pfam" id="PF03739">
    <property type="entry name" value="LptF_LptG"/>
    <property type="match status" value="1"/>
</dbReference>